<gene>
    <name evidence="2" type="ORF">FKW44_004386</name>
</gene>
<evidence type="ECO:0000313" key="3">
    <source>
        <dbReference type="Proteomes" id="UP000595437"/>
    </source>
</evidence>
<dbReference type="EMBL" id="CP045892">
    <property type="protein sequence ID" value="QQP52281.1"/>
    <property type="molecule type" value="Genomic_DNA"/>
</dbReference>
<dbReference type="AlphaFoldDB" id="A0A7T8HLI9"/>
<evidence type="ECO:0000256" key="1">
    <source>
        <dbReference type="SAM" id="MobiDB-lite"/>
    </source>
</evidence>
<reference evidence="3" key="1">
    <citation type="submission" date="2021-01" db="EMBL/GenBank/DDBJ databases">
        <title>Caligus Genome Assembly.</title>
        <authorList>
            <person name="Gallardo-Escarate C."/>
        </authorList>
    </citation>
    <scope>NUCLEOTIDE SEQUENCE [LARGE SCALE GENOMIC DNA]</scope>
</reference>
<accession>A0A7T8HLI9</accession>
<organism evidence="2 3">
    <name type="scientific">Caligus rogercresseyi</name>
    <name type="common">Sea louse</name>
    <dbReference type="NCBI Taxonomy" id="217165"/>
    <lineage>
        <taxon>Eukaryota</taxon>
        <taxon>Metazoa</taxon>
        <taxon>Ecdysozoa</taxon>
        <taxon>Arthropoda</taxon>
        <taxon>Crustacea</taxon>
        <taxon>Multicrustacea</taxon>
        <taxon>Hexanauplia</taxon>
        <taxon>Copepoda</taxon>
        <taxon>Siphonostomatoida</taxon>
        <taxon>Caligidae</taxon>
        <taxon>Caligus</taxon>
    </lineage>
</organism>
<feature type="region of interest" description="Disordered" evidence="1">
    <location>
        <begin position="43"/>
        <end position="72"/>
    </location>
</feature>
<protein>
    <submittedName>
        <fullName evidence="2">Uncharacterized protein</fullName>
    </submittedName>
</protein>
<proteinExistence type="predicted"/>
<dbReference type="Proteomes" id="UP000595437">
    <property type="component" value="Chromosome 3"/>
</dbReference>
<keyword evidence="3" id="KW-1185">Reference proteome</keyword>
<evidence type="ECO:0000313" key="2">
    <source>
        <dbReference type="EMBL" id="QQP52281.1"/>
    </source>
</evidence>
<name>A0A7T8HLI9_CALRO</name>
<sequence>MDLESKRTAVLKLWDSVQSHKAIMNMLGVSRTFIWSTKRVFKETGKPTRRPGQGKKGSVKTPRLTKAVAGKR</sequence>